<gene>
    <name evidence="6" type="ORF">OIH86_11325</name>
</gene>
<evidence type="ECO:0000313" key="6">
    <source>
        <dbReference type="EMBL" id="MCV9886250.1"/>
    </source>
</evidence>
<organism evidence="6 7">
    <name type="scientific">Metabacillus halosaccharovorans</name>
    <dbReference type="NCBI Taxonomy" id="930124"/>
    <lineage>
        <taxon>Bacteria</taxon>
        <taxon>Bacillati</taxon>
        <taxon>Bacillota</taxon>
        <taxon>Bacilli</taxon>
        <taxon>Bacillales</taxon>
        <taxon>Bacillaceae</taxon>
        <taxon>Metabacillus</taxon>
    </lineage>
</organism>
<protein>
    <recommendedName>
        <fullName evidence="4">Putative HNH nuclease YajD</fullName>
    </recommendedName>
</protein>
<dbReference type="Pfam" id="PF01844">
    <property type="entry name" value="HNH"/>
    <property type="match status" value="1"/>
</dbReference>
<evidence type="ECO:0000256" key="2">
    <source>
        <dbReference type="ARBA" id="ARBA00022801"/>
    </source>
</evidence>
<dbReference type="Gene3D" id="1.10.30.50">
    <property type="match status" value="1"/>
</dbReference>
<proteinExistence type="inferred from homology"/>
<dbReference type="InterPro" id="IPR002711">
    <property type="entry name" value="HNH"/>
</dbReference>
<evidence type="ECO:0000259" key="5">
    <source>
        <dbReference type="SMART" id="SM00507"/>
    </source>
</evidence>
<sequence>MELKRIKELIGQDKLVKFYQCPAWRKLRRQALIRDNNECQNCKRIGRYRAADHVHHLKEVKEYPEYALTFDNLESLCRRCHNDVHDRLAEVNQPKFINEERW</sequence>
<reference evidence="6 7" key="1">
    <citation type="submission" date="2022-10" db="EMBL/GenBank/DDBJ databases">
        <title>Draft genome assembly of moderately radiation resistant bacterium Metabacillus halosaccharovorans.</title>
        <authorList>
            <person name="Pal S."/>
            <person name="Gopinathan A."/>
        </authorList>
    </citation>
    <scope>NUCLEOTIDE SEQUENCE [LARGE SCALE GENOMIC DNA]</scope>
    <source>
        <strain evidence="6 7">VITHBRA001</strain>
    </source>
</reference>
<name>A0ABT3DGQ9_9BACI</name>
<evidence type="ECO:0000256" key="3">
    <source>
        <dbReference type="ARBA" id="ARBA00038412"/>
    </source>
</evidence>
<keyword evidence="2" id="KW-0378">Hydrolase</keyword>
<comment type="similarity">
    <text evidence="3">Belongs to the HNH nuclease family.</text>
</comment>
<dbReference type="EMBL" id="JAOYEY010000036">
    <property type="protein sequence ID" value="MCV9886250.1"/>
    <property type="molecule type" value="Genomic_DNA"/>
</dbReference>
<keyword evidence="1" id="KW-0540">Nuclease</keyword>
<dbReference type="PANTHER" id="PTHR41286">
    <property type="entry name" value="HNH NUCLEASE YAJD-RELATED"/>
    <property type="match status" value="1"/>
</dbReference>
<evidence type="ECO:0000313" key="7">
    <source>
        <dbReference type="Proteomes" id="UP001526147"/>
    </source>
</evidence>
<evidence type="ECO:0000256" key="1">
    <source>
        <dbReference type="ARBA" id="ARBA00022722"/>
    </source>
</evidence>
<keyword evidence="6" id="KW-0255">Endonuclease</keyword>
<dbReference type="GO" id="GO:0004519">
    <property type="term" value="F:endonuclease activity"/>
    <property type="evidence" value="ECO:0007669"/>
    <property type="project" value="UniProtKB-KW"/>
</dbReference>
<accession>A0ABT3DGQ9</accession>
<comment type="caution">
    <text evidence="6">The sequence shown here is derived from an EMBL/GenBank/DDBJ whole genome shotgun (WGS) entry which is preliminary data.</text>
</comment>
<dbReference type="SMART" id="SM00507">
    <property type="entry name" value="HNHc"/>
    <property type="match status" value="1"/>
</dbReference>
<evidence type="ECO:0000256" key="4">
    <source>
        <dbReference type="ARBA" id="ARBA00040194"/>
    </source>
</evidence>
<dbReference type="CDD" id="cd00085">
    <property type="entry name" value="HNHc"/>
    <property type="match status" value="1"/>
</dbReference>
<dbReference type="InterPro" id="IPR003615">
    <property type="entry name" value="HNH_nuc"/>
</dbReference>
<dbReference type="Proteomes" id="UP001526147">
    <property type="component" value="Unassembled WGS sequence"/>
</dbReference>
<keyword evidence="7" id="KW-1185">Reference proteome</keyword>
<feature type="domain" description="HNH nuclease" evidence="5">
    <location>
        <begin position="26"/>
        <end position="82"/>
    </location>
</feature>
<dbReference type="PANTHER" id="PTHR41286:SF1">
    <property type="entry name" value="HNH NUCLEASE YAJD-RELATED"/>
    <property type="match status" value="1"/>
</dbReference>